<name>A0A1F8DHJ1_9BACT</name>
<sequence>MNPSLERQLLRTFAQMIDDLESPKEIEIFFKDFFDQDELAKYVKRLAVAYWLKKGRDKENIQKNLQATPKEISKAQKSLKKEGVSLALKKIEAEEWASVWAKRIKKFSK</sequence>
<dbReference type="Pfam" id="PF01371">
    <property type="entry name" value="Trp_repressor"/>
    <property type="match status" value="1"/>
</dbReference>
<dbReference type="SUPFAM" id="SSF48295">
    <property type="entry name" value="TrpR-like"/>
    <property type="match status" value="1"/>
</dbReference>
<dbReference type="Gene3D" id="1.10.1270.10">
    <property type="entry name" value="TrpR-like"/>
    <property type="match status" value="1"/>
</dbReference>
<evidence type="ECO:0000313" key="2">
    <source>
        <dbReference type="Proteomes" id="UP000177596"/>
    </source>
</evidence>
<evidence type="ECO:0008006" key="3">
    <source>
        <dbReference type="Google" id="ProtNLM"/>
    </source>
</evidence>
<organism evidence="1 2">
    <name type="scientific">Candidatus Woesebacteria bacterium RIFOXYD1_FULL_43_18</name>
    <dbReference type="NCBI Taxonomy" id="1802551"/>
    <lineage>
        <taxon>Bacteria</taxon>
        <taxon>Candidatus Woeseibacteriota</taxon>
    </lineage>
</organism>
<dbReference type="InterPro" id="IPR038116">
    <property type="entry name" value="TrpR-like_sf"/>
</dbReference>
<accession>A0A1F8DHJ1</accession>
<proteinExistence type="predicted"/>
<dbReference type="InterPro" id="IPR000831">
    <property type="entry name" value="Trp_repress"/>
</dbReference>
<dbReference type="GO" id="GO:0003700">
    <property type="term" value="F:DNA-binding transcription factor activity"/>
    <property type="evidence" value="ECO:0007669"/>
    <property type="project" value="InterPro"/>
</dbReference>
<dbReference type="EMBL" id="MGIL01000020">
    <property type="protein sequence ID" value="OGM87866.1"/>
    <property type="molecule type" value="Genomic_DNA"/>
</dbReference>
<dbReference type="Proteomes" id="UP000177596">
    <property type="component" value="Unassembled WGS sequence"/>
</dbReference>
<comment type="caution">
    <text evidence="1">The sequence shown here is derived from an EMBL/GenBank/DDBJ whole genome shotgun (WGS) entry which is preliminary data.</text>
</comment>
<protein>
    <recommendedName>
        <fullName evidence="3">TrpR like protein, YerC/YecD</fullName>
    </recommendedName>
</protein>
<reference evidence="1 2" key="1">
    <citation type="journal article" date="2016" name="Nat. Commun.">
        <title>Thousands of microbial genomes shed light on interconnected biogeochemical processes in an aquifer system.</title>
        <authorList>
            <person name="Anantharaman K."/>
            <person name="Brown C.T."/>
            <person name="Hug L.A."/>
            <person name="Sharon I."/>
            <person name="Castelle C.J."/>
            <person name="Probst A.J."/>
            <person name="Thomas B.C."/>
            <person name="Singh A."/>
            <person name="Wilkins M.J."/>
            <person name="Karaoz U."/>
            <person name="Brodie E.L."/>
            <person name="Williams K.H."/>
            <person name="Hubbard S.S."/>
            <person name="Banfield J.F."/>
        </authorList>
    </citation>
    <scope>NUCLEOTIDE SEQUENCE [LARGE SCALE GENOMIC DNA]</scope>
</reference>
<dbReference type="InterPro" id="IPR010921">
    <property type="entry name" value="Trp_repressor/repl_initiator"/>
</dbReference>
<dbReference type="AlphaFoldDB" id="A0A1F8DHJ1"/>
<evidence type="ECO:0000313" key="1">
    <source>
        <dbReference type="EMBL" id="OGM87866.1"/>
    </source>
</evidence>
<dbReference type="GO" id="GO:0043565">
    <property type="term" value="F:sequence-specific DNA binding"/>
    <property type="evidence" value="ECO:0007669"/>
    <property type="project" value="InterPro"/>
</dbReference>
<gene>
    <name evidence="1" type="ORF">A2573_01520</name>
</gene>